<comment type="function">
    <text evidence="4">Involved in the oxidation of myo-inositol (MI) to 2-keto-myo-inositol (2KMI or 2-inosose).</text>
</comment>
<dbReference type="GO" id="GO:0000166">
    <property type="term" value="F:nucleotide binding"/>
    <property type="evidence" value="ECO:0007669"/>
    <property type="project" value="InterPro"/>
</dbReference>
<comment type="subunit">
    <text evidence="4">Homotetramer.</text>
</comment>
<comment type="caution">
    <text evidence="7">The sequence shown here is derived from an EMBL/GenBank/DDBJ whole genome shotgun (WGS) entry which is preliminary data.</text>
</comment>
<proteinExistence type="inferred from homology"/>
<dbReference type="InterPro" id="IPR050424">
    <property type="entry name" value="Gfo-Idh-MocA_inositol_DH"/>
</dbReference>
<keyword evidence="3 4" id="KW-0520">NAD</keyword>
<dbReference type="GO" id="GO:0050112">
    <property type="term" value="F:inositol 2-dehydrogenase (NAD+) activity"/>
    <property type="evidence" value="ECO:0007669"/>
    <property type="project" value="UniProtKB-UniRule"/>
</dbReference>
<dbReference type="Pfam" id="PF01408">
    <property type="entry name" value="GFO_IDH_MocA"/>
    <property type="match status" value="1"/>
</dbReference>
<dbReference type="SUPFAM" id="SSF51735">
    <property type="entry name" value="NAD(P)-binding Rossmann-fold domains"/>
    <property type="match status" value="1"/>
</dbReference>
<gene>
    <name evidence="7" type="primary">iolG_5</name>
    <name evidence="4" type="synonym">iolG</name>
    <name evidence="7" type="ORF">SRB5_49580</name>
</gene>
<keyword evidence="2 4" id="KW-0560">Oxidoreductase</keyword>
<sequence length="332" mass="36204">MTVRIGVIGTGAIGRDHIDRVTRRIRGASVTAVTDLDRALAEKSAGEAKVYPDGAALIASPEVDAVLVACSDAAHAEHVLTAIAAGKPVLCEKPLAVTPEDCLRIMAAEESHGSRLVQVGFMRRYDAGYREMHRVISAGDIGRPLLMHCAHRNRASRPDYTTEMAVLSSGVHEIDAARWLLSDEIVSTQVINPRSTRHRLPHLTDPQFMLFETASGIRIDLEVFVNCRYGYDIRCETVGEEGLLRLPDPARPELRASARIGTAIDQEWDDRFSAAFDAELQAWVDSVPTGRATGPSSWDGYAATAVATATVRAQQSGDVEQVNMRERPAFYA</sequence>
<dbReference type="RefSeq" id="WP_153455630.1">
    <property type="nucleotide sequence ID" value="NZ_WEGJ01000024.1"/>
</dbReference>
<dbReference type="InterPro" id="IPR023794">
    <property type="entry name" value="MI/DCI_dehydrogenase"/>
</dbReference>
<evidence type="ECO:0000313" key="7">
    <source>
        <dbReference type="EMBL" id="MQY14782.1"/>
    </source>
</evidence>
<protein>
    <recommendedName>
        <fullName evidence="4">Inositol 2-dehydrogenase</fullName>
        <ecNumber evidence="4">1.1.1.18</ecNumber>
    </recommendedName>
    <alternativeName>
        <fullName evidence="4">Myo-inositol 2-dehydrogenase</fullName>
        <shortName evidence="4">MI 2-dehydrogenase</shortName>
    </alternativeName>
</protein>
<dbReference type="InterPro" id="IPR004104">
    <property type="entry name" value="Gfo/Idh/MocA-like_OxRdtase_C"/>
</dbReference>
<dbReference type="PANTHER" id="PTHR43593">
    <property type="match status" value="1"/>
</dbReference>
<feature type="domain" description="Gfo/Idh/MocA-like oxidoreductase C-terminal" evidence="6">
    <location>
        <begin position="136"/>
        <end position="318"/>
    </location>
</feature>
<dbReference type="InterPro" id="IPR036291">
    <property type="entry name" value="NAD(P)-bd_dom_sf"/>
</dbReference>
<dbReference type="EC" id="1.1.1.18" evidence="4"/>
<dbReference type="Gene3D" id="3.40.50.720">
    <property type="entry name" value="NAD(P)-binding Rossmann-like Domain"/>
    <property type="match status" value="1"/>
</dbReference>
<evidence type="ECO:0000259" key="5">
    <source>
        <dbReference type="Pfam" id="PF01408"/>
    </source>
</evidence>
<feature type="domain" description="Gfo/Idh/MocA-like oxidoreductase N-terminal" evidence="5">
    <location>
        <begin position="3"/>
        <end position="121"/>
    </location>
</feature>
<dbReference type="EMBL" id="WEGJ01000024">
    <property type="protein sequence ID" value="MQY14782.1"/>
    <property type="molecule type" value="Genomic_DNA"/>
</dbReference>
<dbReference type="PANTHER" id="PTHR43593:SF1">
    <property type="entry name" value="INOSITOL 2-DEHYDROGENASE"/>
    <property type="match status" value="1"/>
</dbReference>
<evidence type="ECO:0000313" key="8">
    <source>
        <dbReference type="Proteomes" id="UP000466345"/>
    </source>
</evidence>
<name>A0A7K0CP30_9ACTN</name>
<dbReference type="AlphaFoldDB" id="A0A7K0CP30"/>
<comment type="similarity">
    <text evidence="1 4">Belongs to the Gfo/Idh/MocA family.</text>
</comment>
<reference evidence="7 8" key="1">
    <citation type="submission" date="2019-10" db="EMBL/GenBank/DDBJ databases">
        <title>Streptomyces smaragdinus sp. nov. and Streptomyces fabii sp. nov., isolated from the gut of fungus growing-termite Macrotermes natalensis.</title>
        <authorList>
            <person name="Schwitalla J."/>
            <person name="Benndorf R."/>
            <person name="Martin K."/>
            <person name="De Beer W."/>
            <person name="Kaster A.-K."/>
            <person name="Vollmers J."/>
            <person name="Poulsen M."/>
            <person name="Beemelmanns C."/>
        </authorList>
    </citation>
    <scope>NUCLEOTIDE SEQUENCE [LARGE SCALE GENOMIC DNA]</scope>
    <source>
        <strain evidence="7 8">RB5</strain>
    </source>
</reference>
<dbReference type="Proteomes" id="UP000466345">
    <property type="component" value="Unassembled WGS sequence"/>
</dbReference>
<evidence type="ECO:0000256" key="2">
    <source>
        <dbReference type="ARBA" id="ARBA00023002"/>
    </source>
</evidence>
<dbReference type="Pfam" id="PF02894">
    <property type="entry name" value="GFO_IDH_MocA_C"/>
    <property type="match status" value="1"/>
</dbReference>
<dbReference type="InterPro" id="IPR000683">
    <property type="entry name" value="Gfo/Idh/MocA-like_OxRdtase_N"/>
</dbReference>
<organism evidence="7 8">
    <name type="scientific">Streptomyces smaragdinus</name>
    <dbReference type="NCBI Taxonomy" id="2585196"/>
    <lineage>
        <taxon>Bacteria</taxon>
        <taxon>Bacillati</taxon>
        <taxon>Actinomycetota</taxon>
        <taxon>Actinomycetes</taxon>
        <taxon>Kitasatosporales</taxon>
        <taxon>Streptomycetaceae</taxon>
        <taxon>Streptomyces</taxon>
    </lineage>
</organism>
<evidence type="ECO:0000259" key="6">
    <source>
        <dbReference type="Pfam" id="PF02894"/>
    </source>
</evidence>
<dbReference type="GO" id="GO:0019310">
    <property type="term" value="P:inositol catabolic process"/>
    <property type="evidence" value="ECO:0007669"/>
    <property type="project" value="UniProtKB-UniRule"/>
</dbReference>
<dbReference type="OrthoDB" id="256869at2"/>
<dbReference type="SUPFAM" id="SSF55347">
    <property type="entry name" value="Glyceraldehyde-3-phosphate dehydrogenase-like, C-terminal domain"/>
    <property type="match status" value="1"/>
</dbReference>
<evidence type="ECO:0000256" key="1">
    <source>
        <dbReference type="ARBA" id="ARBA00010928"/>
    </source>
</evidence>
<comment type="catalytic activity">
    <reaction evidence="4">
        <text>myo-inositol + NAD(+) = scyllo-inosose + NADH + H(+)</text>
        <dbReference type="Rhea" id="RHEA:16949"/>
        <dbReference type="ChEBI" id="CHEBI:15378"/>
        <dbReference type="ChEBI" id="CHEBI:17268"/>
        <dbReference type="ChEBI" id="CHEBI:17811"/>
        <dbReference type="ChEBI" id="CHEBI:57540"/>
        <dbReference type="ChEBI" id="CHEBI:57945"/>
        <dbReference type="EC" id="1.1.1.18"/>
    </reaction>
</comment>
<keyword evidence="8" id="KW-1185">Reference proteome</keyword>
<evidence type="ECO:0000256" key="3">
    <source>
        <dbReference type="ARBA" id="ARBA00023027"/>
    </source>
</evidence>
<evidence type="ECO:0000256" key="4">
    <source>
        <dbReference type="HAMAP-Rule" id="MF_01671"/>
    </source>
</evidence>
<dbReference type="Gene3D" id="3.30.360.10">
    <property type="entry name" value="Dihydrodipicolinate Reductase, domain 2"/>
    <property type="match status" value="1"/>
</dbReference>
<accession>A0A7K0CP30</accession>
<dbReference type="HAMAP" id="MF_01671">
    <property type="entry name" value="IolG"/>
    <property type="match status" value="1"/>
</dbReference>